<accession>A0ABS9UXT8</accession>
<feature type="signal peptide" evidence="1">
    <location>
        <begin position="1"/>
        <end position="24"/>
    </location>
</feature>
<keyword evidence="4" id="KW-1185">Reference proteome</keyword>
<protein>
    <submittedName>
        <fullName evidence="3">T9SS type A sorting domain-containing protein</fullName>
    </submittedName>
</protein>
<reference evidence="3" key="1">
    <citation type="submission" date="2022-03" db="EMBL/GenBank/DDBJ databases">
        <title>De novo assembled genomes of Belliella spp. (Cyclobacteriaceae) strains.</title>
        <authorList>
            <person name="Szabo A."/>
            <person name="Korponai K."/>
            <person name="Felfoldi T."/>
        </authorList>
    </citation>
    <scope>NUCLEOTIDE SEQUENCE</scope>
    <source>
        <strain evidence="3">DSM 111904</strain>
    </source>
</reference>
<evidence type="ECO:0000313" key="3">
    <source>
        <dbReference type="EMBL" id="MCH7408563.1"/>
    </source>
</evidence>
<dbReference type="Proteomes" id="UP001165489">
    <property type="component" value="Unassembled WGS sequence"/>
</dbReference>
<dbReference type="Pfam" id="PF18962">
    <property type="entry name" value="Por_Secre_tail"/>
    <property type="match status" value="1"/>
</dbReference>
<gene>
    <name evidence="3" type="ORF">MM239_04095</name>
</gene>
<sequence length="611" mass="70158">MTKLKSILIFSLVLLFQSIGDAFAQFKQLGLPQQENKNQSHTARTREDVVLTLPFWDDFSTRGIDDSKWINEGASHSITVANAAPTIGVAILDGIAANGQPYADSPLTQGVADQLSSHMIDLSDLSDSEEQTVFLSFYWQPAGKAEMPDANDFLILEFLNTNGDWMEVWRQNGELEANRLFFTHEIIQVTQDYFHEAFQFRFQSRGRLSGPFDAWLIDYVYLNKNRNSQDLNRFDRALTQANSPIFNQYSAIPLFELEANPETYFNATGNEFKNLENRFRAMEYSIEIREKDSQTVLQRINNNTPINPVPLALERRSLSSNPIPTLELPEEESDLEVITYLSTGDRSLYQLIAGDSVFFPEVDLRVNDTVRTSVPIRDFFAYDDGELDYSAGINQRSGMLAVRFEKIEEAFLKGVSINFTNFQQFGRGIDIMVWTDLNQEPIYVFEAVIPAKENLEEFSYFEFEENIQLPEEFYIGYMQFSNEFIYVGLDKNRDSGDQIYYNVTGSWQQNEFVEGSLMIRPHLSQSPPFESGEIGPSSRIKIFPNPVTEFVKIEGEFELISIIDQYGRTINVQMEEVEKGKILNFANQMRGIYLINVYEQGKPQSYRIIVK</sequence>
<proteinExistence type="predicted"/>
<evidence type="ECO:0000259" key="2">
    <source>
        <dbReference type="Pfam" id="PF18962"/>
    </source>
</evidence>
<dbReference type="EMBL" id="JAKZGP010000006">
    <property type="protein sequence ID" value="MCH7408563.1"/>
    <property type="molecule type" value="Genomic_DNA"/>
</dbReference>
<dbReference type="RefSeq" id="WP_241346824.1">
    <property type="nucleotide sequence ID" value="NZ_JAKZGP010000006.1"/>
</dbReference>
<feature type="domain" description="Secretion system C-terminal sorting" evidence="2">
    <location>
        <begin position="542"/>
        <end position="610"/>
    </location>
</feature>
<feature type="chain" id="PRO_5045999149" evidence="1">
    <location>
        <begin position="25"/>
        <end position="611"/>
    </location>
</feature>
<dbReference type="NCBIfam" id="TIGR04183">
    <property type="entry name" value="Por_Secre_tail"/>
    <property type="match status" value="1"/>
</dbReference>
<evidence type="ECO:0000256" key="1">
    <source>
        <dbReference type="SAM" id="SignalP"/>
    </source>
</evidence>
<organism evidence="3 4">
    <name type="scientific">Belliella filtrata</name>
    <dbReference type="NCBI Taxonomy" id="2923435"/>
    <lineage>
        <taxon>Bacteria</taxon>
        <taxon>Pseudomonadati</taxon>
        <taxon>Bacteroidota</taxon>
        <taxon>Cytophagia</taxon>
        <taxon>Cytophagales</taxon>
        <taxon>Cyclobacteriaceae</taxon>
        <taxon>Belliella</taxon>
    </lineage>
</organism>
<comment type="caution">
    <text evidence="3">The sequence shown here is derived from an EMBL/GenBank/DDBJ whole genome shotgun (WGS) entry which is preliminary data.</text>
</comment>
<evidence type="ECO:0000313" key="4">
    <source>
        <dbReference type="Proteomes" id="UP001165489"/>
    </source>
</evidence>
<name>A0ABS9UXT8_9BACT</name>
<dbReference type="InterPro" id="IPR026444">
    <property type="entry name" value="Secre_tail"/>
</dbReference>
<keyword evidence="1" id="KW-0732">Signal</keyword>